<comment type="subcellular location">
    <subcellularLocation>
        <location evidence="1">Nucleus</location>
    </subcellularLocation>
</comment>
<evidence type="ECO:0000256" key="7">
    <source>
        <dbReference type="RuleBase" id="RU004020"/>
    </source>
</evidence>
<dbReference type="InterPro" id="IPR036388">
    <property type="entry name" value="WH-like_DNA-bd_sf"/>
</dbReference>
<evidence type="ECO:0000256" key="3">
    <source>
        <dbReference type="ARBA" id="ARBA00023015"/>
    </source>
</evidence>
<dbReference type="InterPro" id="IPR036390">
    <property type="entry name" value="WH_DNA-bd_sf"/>
</dbReference>
<feature type="compositionally biased region" description="Low complexity" evidence="8">
    <location>
        <begin position="446"/>
        <end position="460"/>
    </location>
</feature>
<dbReference type="Pfam" id="PF00447">
    <property type="entry name" value="HSF_DNA-bind"/>
    <property type="match status" value="1"/>
</dbReference>
<reference evidence="10 11" key="2">
    <citation type="journal article" date="2014" name="J. Gen. Appl. Microbiol.">
        <title>The early diverging ascomycetous budding yeast Saitoella complicata has three histone deacetylases belonging to the Clr6, Hos2, and Rpd3 lineages.</title>
        <authorList>
            <person name="Nishida H."/>
            <person name="Matsumoto T."/>
            <person name="Kondo S."/>
            <person name="Hamamoto M."/>
            <person name="Yoshikawa H."/>
        </authorList>
    </citation>
    <scope>NUCLEOTIDE SEQUENCE [LARGE SCALE GENOMIC DNA]</scope>
    <source>
        <strain evidence="10 11">NRRL Y-17804</strain>
    </source>
</reference>
<evidence type="ECO:0000313" key="11">
    <source>
        <dbReference type="Proteomes" id="UP000033140"/>
    </source>
</evidence>
<evidence type="ECO:0000259" key="9">
    <source>
        <dbReference type="SMART" id="SM00415"/>
    </source>
</evidence>
<dbReference type="EMBL" id="BACD03000011">
    <property type="protein sequence ID" value="GAO47796.1"/>
    <property type="molecule type" value="Genomic_DNA"/>
</dbReference>
<evidence type="ECO:0000256" key="6">
    <source>
        <dbReference type="ARBA" id="ARBA00023242"/>
    </source>
</evidence>
<dbReference type="OrthoDB" id="60033at2759"/>
<accession>A0A0E9NDI7</accession>
<evidence type="ECO:0000256" key="2">
    <source>
        <dbReference type="ARBA" id="ARBA00006403"/>
    </source>
</evidence>
<dbReference type="Gene3D" id="1.10.10.10">
    <property type="entry name" value="Winged helix-like DNA-binding domain superfamily/Winged helix DNA-binding domain"/>
    <property type="match status" value="1"/>
</dbReference>
<gene>
    <name evidence="10" type="ORF">G7K_1994-t1</name>
</gene>
<organism evidence="10 11">
    <name type="scientific">Saitoella complicata (strain BCRC 22490 / CBS 7301 / JCM 7358 / NBRC 10748 / NRRL Y-17804)</name>
    <dbReference type="NCBI Taxonomy" id="698492"/>
    <lineage>
        <taxon>Eukaryota</taxon>
        <taxon>Fungi</taxon>
        <taxon>Dikarya</taxon>
        <taxon>Ascomycota</taxon>
        <taxon>Taphrinomycotina</taxon>
        <taxon>Taphrinomycotina incertae sedis</taxon>
        <taxon>Saitoella</taxon>
    </lineage>
</organism>
<keyword evidence="5" id="KW-0804">Transcription</keyword>
<dbReference type="GO" id="GO:0005634">
    <property type="term" value="C:nucleus"/>
    <property type="evidence" value="ECO:0007669"/>
    <property type="project" value="UniProtKB-SubCell"/>
</dbReference>
<dbReference type="PRINTS" id="PR00056">
    <property type="entry name" value="HSFDOMAIN"/>
</dbReference>
<dbReference type="GO" id="GO:0001228">
    <property type="term" value="F:DNA-binding transcription activator activity, RNA polymerase II-specific"/>
    <property type="evidence" value="ECO:0007669"/>
    <property type="project" value="UniProtKB-ARBA"/>
</dbReference>
<keyword evidence="6" id="KW-0539">Nucleus</keyword>
<feature type="compositionally biased region" description="Basic and acidic residues" evidence="8">
    <location>
        <begin position="15"/>
        <end position="29"/>
    </location>
</feature>
<reference evidence="10 11" key="3">
    <citation type="journal article" date="2015" name="Genome Announc.">
        <title>Draft Genome Sequence of the Archiascomycetous Yeast Saitoella complicata.</title>
        <authorList>
            <person name="Yamauchi K."/>
            <person name="Kondo S."/>
            <person name="Hamamoto M."/>
            <person name="Takahashi Y."/>
            <person name="Ogura Y."/>
            <person name="Hayashi T."/>
            <person name="Nishida H."/>
        </authorList>
    </citation>
    <scope>NUCLEOTIDE SEQUENCE [LARGE SCALE GENOMIC DNA]</scope>
    <source>
        <strain evidence="10 11">NRRL Y-17804</strain>
    </source>
</reference>
<feature type="compositionally biased region" description="Acidic residues" evidence="8">
    <location>
        <begin position="555"/>
        <end position="576"/>
    </location>
</feature>
<dbReference type="GO" id="GO:0043565">
    <property type="term" value="F:sequence-specific DNA binding"/>
    <property type="evidence" value="ECO:0007669"/>
    <property type="project" value="InterPro"/>
</dbReference>
<reference evidence="10 11" key="1">
    <citation type="journal article" date="2011" name="J. Gen. Appl. Microbiol.">
        <title>Draft genome sequencing of the enigmatic yeast Saitoella complicata.</title>
        <authorList>
            <person name="Nishida H."/>
            <person name="Hamamoto M."/>
            <person name="Sugiyama J."/>
        </authorList>
    </citation>
    <scope>NUCLEOTIDE SEQUENCE [LARGE SCALE GENOMIC DNA]</scope>
    <source>
        <strain evidence="10 11">NRRL Y-17804</strain>
    </source>
</reference>
<comment type="caution">
    <text evidence="10">The sequence shown here is derived from an EMBL/GenBank/DDBJ whole genome shotgun (WGS) entry which is preliminary data.</text>
</comment>
<evidence type="ECO:0000256" key="8">
    <source>
        <dbReference type="SAM" id="MobiDB-lite"/>
    </source>
</evidence>
<feature type="compositionally biased region" description="Polar residues" evidence="8">
    <location>
        <begin position="494"/>
        <end position="517"/>
    </location>
</feature>
<comment type="similarity">
    <text evidence="2 7">Belongs to the HSF family.</text>
</comment>
<dbReference type="FunFam" id="1.10.10.10:FF:000027">
    <property type="entry name" value="Heat shock transcription factor 1"/>
    <property type="match status" value="1"/>
</dbReference>
<dbReference type="SMART" id="SM00415">
    <property type="entry name" value="HSF"/>
    <property type="match status" value="1"/>
</dbReference>
<dbReference type="Proteomes" id="UP000033140">
    <property type="component" value="Unassembled WGS sequence"/>
</dbReference>
<feature type="region of interest" description="Disordered" evidence="8">
    <location>
        <begin position="494"/>
        <end position="576"/>
    </location>
</feature>
<name>A0A0E9NDI7_SAICN</name>
<evidence type="ECO:0000256" key="4">
    <source>
        <dbReference type="ARBA" id="ARBA00023125"/>
    </source>
</evidence>
<feature type="region of interest" description="Disordered" evidence="8">
    <location>
        <begin position="420"/>
        <end position="478"/>
    </location>
</feature>
<evidence type="ECO:0000256" key="5">
    <source>
        <dbReference type="ARBA" id="ARBA00023163"/>
    </source>
</evidence>
<feature type="compositionally biased region" description="Pro residues" evidence="8">
    <location>
        <begin position="65"/>
        <end position="81"/>
    </location>
</feature>
<dbReference type="AlphaFoldDB" id="A0A0E9NDI7"/>
<dbReference type="RefSeq" id="XP_019027344.1">
    <property type="nucleotide sequence ID" value="XM_019166608.1"/>
</dbReference>
<feature type="compositionally biased region" description="Polar residues" evidence="8">
    <location>
        <begin position="33"/>
        <end position="58"/>
    </location>
</feature>
<keyword evidence="11" id="KW-1185">Reference proteome</keyword>
<dbReference type="STRING" id="698492.A0A0E9NDI7"/>
<feature type="region of interest" description="Disordered" evidence="8">
    <location>
        <begin position="1"/>
        <end position="165"/>
    </location>
</feature>
<proteinExistence type="inferred from homology"/>
<keyword evidence="4" id="KW-0238">DNA-binding</keyword>
<keyword evidence="3" id="KW-0805">Transcription regulation</keyword>
<sequence length="576" mass="63411">MHPHQQQRFDPITPPRRDDPRRRAAEEILHTPIATSSMRTTQQLFGDPSTSQQWSSAGHWQGKMLPPPQQATVGPYPPSTPPVVASRHDVISGAGVSVQSTPSRGRRPSLTYFKSSPTSPTRSEDESVSSSPSHTRTGSQPPGQTGSGDRQKRSNTTTGGTGGSTATFVKRLYSMLNDSSASQCSWNPSGTSFYVTTVSDFSRDVLPRYFKHQNFTSFVRQLNLYGFHKSNRTYRGSKSAQRNPQNEVWEFQHSRFMRDRPDLIETMKRNDHTREDPFMNGPQMEFSGRLLAMQESQTELMREVRSLRGNVADLSRTVAEVGVRQQELESIALRLVHSRTELEGRLDQAQRENVLAQQWQQNLRLSETSGQASTSAQHVGYDNSGLRRPFGMQSDEPRWDVGQHSPLSFYSGGPVSSTPLSVSFDRPAPQLLPAPTFSREAPQRTGSFPFPSSVPSGLSSEHSTLNAPAGTSGGAWAPGNAMASHSSYVAQSTGQPSILAHQRTSSLPSGTSYSQGYASELRKPQMFPLQADPSTQTPGSRAAGQHQGQQVAEGSSDDDDNEEEEEEEDDENEGEK</sequence>
<feature type="compositionally biased region" description="Polar residues" evidence="8">
    <location>
        <begin position="134"/>
        <end position="148"/>
    </location>
</feature>
<evidence type="ECO:0000256" key="1">
    <source>
        <dbReference type="ARBA" id="ARBA00004123"/>
    </source>
</evidence>
<dbReference type="SUPFAM" id="SSF46785">
    <property type="entry name" value="Winged helix' DNA-binding domain"/>
    <property type="match status" value="1"/>
</dbReference>
<dbReference type="PANTHER" id="PTHR10015:SF427">
    <property type="entry name" value="HEAT SHOCK FACTOR PROTEIN"/>
    <property type="match status" value="1"/>
</dbReference>
<evidence type="ECO:0000313" key="10">
    <source>
        <dbReference type="EMBL" id="GAO47796.1"/>
    </source>
</evidence>
<dbReference type="PANTHER" id="PTHR10015">
    <property type="entry name" value="HEAT SHOCK TRANSCRIPTION FACTOR"/>
    <property type="match status" value="1"/>
</dbReference>
<feature type="domain" description="HSF-type DNA-binding" evidence="9">
    <location>
        <begin position="164"/>
        <end position="270"/>
    </location>
</feature>
<protein>
    <recommendedName>
        <fullName evidence="9">HSF-type DNA-binding domain-containing protein</fullName>
    </recommendedName>
</protein>
<dbReference type="InterPro" id="IPR000232">
    <property type="entry name" value="HSF_DNA-bd"/>
</dbReference>